<evidence type="ECO:0000256" key="1">
    <source>
        <dbReference type="SAM" id="Phobius"/>
    </source>
</evidence>
<accession>M7N793</accession>
<name>M7N793_9BACT</name>
<dbReference type="EMBL" id="AODQ01000035">
    <property type="protein sequence ID" value="EMR03111.1"/>
    <property type="molecule type" value="Genomic_DNA"/>
</dbReference>
<evidence type="ECO:0000313" key="3">
    <source>
        <dbReference type="Proteomes" id="UP000011910"/>
    </source>
</evidence>
<keyword evidence="1" id="KW-0472">Membrane</keyword>
<proteinExistence type="predicted"/>
<feature type="transmembrane region" description="Helical" evidence="1">
    <location>
        <begin position="45"/>
        <end position="67"/>
    </location>
</feature>
<reference evidence="2 3" key="1">
    <citation type="journal article" date="2013" name="Genome Announc.">
        <title>Draft Genome Sequence of Cesiribacter andamanensis Strain AMV16T, Isolated from a Soil Sample from a Mud Volcano in the Andaman Islands, India.</title>
        <authorList>
            <person name="Shivaji S."/>
            <person name="Ara S."/>
            <person name="Begum Z."/>
            <person name="Srinivas T.N."/>
            <person name="Singh A."/>
            <person name="Kumar Pinnaka A."/>
        </authorList>
    </citation>
    <scope>NUCLEOTIDE SEQUENCE [LARGE SCALE GENOMIC DNA]</scope>
    <source>
        <strain evidence="2 3">AMV16</strain>
    </source>
</reference>
<dbReference type="STRING" id="1279009.ADICEAN_01770"/>
<keyword evidence="1" id="KW-1133">Transmembrane helix</keyword>
<sequence>MLMLLFLALSRGLAGIVFDRYTLPYAPEGIYYDAENVVAYQEQSVLGWGSLLAISLLLTAVCAYFAFSRRRKGTLLP</sequence>
<dbReference type="Proteomes" id="UP000011910">
    <property type="component" value="Unassembled WGS sequence"/>
</dbReference>
<evidence type="ECO:0000313" key="2">
    <source>
        <dbReference type="EMBL" id="EMR03111.1"/>
    </source>
</evidence>
<keyword evidence="3" id="KW-1185">Reference proteome</keyword>
<gene>
    <name evidence="2" type="ORF">ADICEAN_01770</name>
</gene>
<keyword evidence="1" id="KW-0812">Transmembrane</keyword>
<comment type="caution">
    <text evidence="2">The sequence shown here is derived from an EMBL/GenBank/DDBJ whole genome shotgun (WGS) entry which is preliminary data.</text>
</comment>
<protein>
    <submittedName>
        <fullName evidence="2">Uncharacterized protein</fullName>
    </submittedName>
</protein>
<dbReference type="AlphaFoldDB" id="M7N793"/>
<organism evidence="2 3">
    <name type="scientific">Cesiribacter andamanensis AMV16</name>
    <dbReference type="NCBI Taxonomy" id="1279009"/>
    <lineage>
        <taxon>Bacteria</taxon>
        <taxon>Pseudomonadati</taxon>
        <taxon>Bacteroidota</taxon>
        <taxon>Cytophagia</taxon>
        <taxon>Cytophagales</taxon>
        <taxon>Cesiribacteraceae</taxon>
        <taxon>Cesiribacter</taxon>
    </lineage>
</organism>